<reference evidence="1 2" key="1">
    <citation type="journal article" date="2019" name="Int. J. Syst. Evol. Microbiol.">
        <title>The Global Catalogue of Microorganisms (GCM) 10K type strain sequencing project: providing services to taxonomists for standard genome sequencing and annotation.</title>
        <authorList>
            <consortium name="The Broad Institute Genomics Platform"/>
            <consortium name="The Broad Institute Genome Sequencing Center for Infectious Disease"/>
            <person name="Wu L."/>
            <person name="Ma J."/>
        </authorList>
    </citation>
    <scope>NUCLEOTIDE SEQUENCE [LARGE SCALE GENOMIC DNA]</scope>
    <source>
        <strain evidence="1 2">JCM 15910</strain>
    </source>
</reference>
<dbReference type="RefSeq" id="WP_215353968.1">
    <property type="nucleotide sequence ID" value="NZ_BAAAFE010000003.1"/>
</dbReference>
<evidence type="ECO:0000313" key="1">
    <source>
        <dbReference type="EMBL" id="GAA0861828.1"/>
    </source>
</evidence>
<dbReference type="EMBL" id="BAAAFE010000003">
    <property type="protein sequence ID" value="GAA0861828.1"/>
    <property type="molecule type" value="Genomic_DNA"/>
</dbReference>
<keyword evidence="2" id="KW-1185">Reference proteome</keyword>
<evidence type="ECO:0000313" key="2">
    <source>
        <dbReference type="Proteomes" id="UP001500738"/>
    </source>
</evidence>
<name>A0ABN1LY57_9SPHN</name>
<gene>
    <name evidence="1" type="ORF">GCM10009115_06020</name>
</gene>
<comment type="caution">
    <text evidence="1">The sequence shown here is derived from an EMBL/GenBank/DDBJ whole genome shotgun (WGS) entry which is preliminary data.</text>
</comment>
<dbReference type="Proteomes" id="UP001500738">
    <property type="component" value="Unassembled WGS sequence"/>
</dbReference>
<accession>A0ABN1LY57</accession>
<proteinExistence type="predicted"/>
<organism evidence="1 2">
    <name type="scientific">Sphingopyxis soli</name>
    <dbReference type="NCBI Taxonomy" id="592051"/>
    <lineage>
        <taxon>Bacteria</taxon>
        <taxon>Pseudomonadati</taxon>
        <taxon>Pseudomonadota</taxon>
        <taxon>Alphaproteobacteria</taxon>
        <taxon>Sphingomonadales</taxon>
        <taxon>Sphingomonadaceae</taxon>
        <taxon>Sphingopyxis</taxon>
    </lineage>
</organism>
<protein>
    <submittedName>
        <fullName evidence="1">Uncharacterized protein</fullName>
    </submittedName>
</protein>
<sequence>MQIDYVLTTFSPAMFGERATAHIRAIPVEEVQALVTSKTKIAATRISHERFARETFPNANPEVRRYATLNTGANAVLLHYRGPPMGEDGVIPTGGLVTCYLIETDVYQDDEEG</sequence>